<evidence type="ECO:0000256" key="2">
    <source>
        <dbReference type="ARBA" id="ARBA00007362"/>
    </source>
</evidence>
<sequence length="297" mass="31893">MNFKGELAALGVAFLWALTSVIYSRLGKKIFPLAMNLSKGAIAIAMAFLTILLSGEQLLPAIDSIRFILLLLSGAVGIGIGDTAYFAALNNLGARRTLLLKTLGPPMAAIVSTIFLHEQLSYVAWVGILLIILGVAWVISERVKNATTNDKLIVGVSFALLSAFTDAMGAVLSRAALAETTINSLWSAMVRLVGGVLILLLWLPMKREPVRASLKELRSGRILGIVILCAFLSTYLGFWLQQISLKFSPAAIAKSLNATSPLFVLPFAFFIGEKISLRAILGVLVAIAGMGLLFIYR</sequence>
<evidence type="ECO:0000256" key="4">
    <source>
        <dbReference type="ARBA" id="ARBA00022989"/>
    </source>
</evidence>
<organism evidence="8 9">
    <name type="scientific">Brasilonema sennae CENA114</name>
    <dbReference type="NCBI Taxonomy" id="415709"/>
    <lineage>
        <taxon>Bacteria</taxon>
        <taxon>Bacillati</taxon>
        <taxon>Cyanobacteriota</taxon>
        <taxon>Cyanophyceae</taxon>
        <taxon>Nostocales</taxon>
        <taxon>Scytonemataceae</taxon>
        <taxon>Brasilonema</taxon>
        <taxon>Bromeliae group (in: Brasilonema)</taxon>
    </lineage>
</organism>
<feature type="transmembrane region" description="Helical" evidence="6">
    <location>
        <begin position="33"/>
        <end position="53"/>
    </location>
</feature>
<evidence type="ECO:0000313" key="8">
    <source>
        <dbReference type="EMBL" id="QDL12728.1"/>
    </source>
</evidence>
<keyword evidence="3 6" id="KW-0812">Transmembrane</keyword>
<gene>
    <name evidence="8" type="ORF">DP114_33130</name>
</gene>
<dbReference type="PANTHER" id="PTHR32322:SF2">
    <property type="entry name" value="EAMA DOMAIN-CONTAINING PROTEIN"/>
    <property type="match status" value="1"/>
</dbReference>
<protein>
    <submittedName>
        <fullName evidence="8">EamA family transporter</fullName>
    </submittedName>
</protein>
<feature type="transmembrane region" description="Helical" evidence="6">
    <location>
        <begin position="222"/>
        <end position="240"/>
    </location>
</feature>
<keyword evidence="5 6" id="KW-0472">Membrane</keyword>
<feature type="domain" description="EamA" evidence="7">
    <location>
        <begin position="4"/>
        <end position="139"/>
    </location>
</feature>
<evidence type="ECO:0000256" key="3">
    <source>
        <dbReference type="ARBA" id="ARBA00022692"/>
    </source>
</evidence>
<feature type="domain" description="EamA" evidence="7">
    <location>
        <begin position="155"/>
        <end position="294"/>
    </location>
</feature>
<proteinExistence type="inferred from homology"/>
<comment type="similarity">
    <text evidence="2">Belongs to the EamA transporter family.</text>
</comment>
<evidence type="ECO:0000256" key="5">
    <source>
        <dbReference type="ARBA" id="ARBA00023136"/>
    </source>
</evidence>
<keyword evidence="4 6" id="KW-1133">Transmembrane helix</keyword>
<geneLocation type="plasmid" evidence="9">
    <name>pboct1</name>
</geneLocation>
<evidence type="ECO:0000313" key="9">
    <source>
        <dbReference type="Proteomes" id="UP000503129"/>
    </source>
</evidence>
<dbReference type="PANTHER" id="PTHR32322">
    <property type="entry name" value="INNER MEMBRANE TRANSPORTER"/>
    <property type="match status" value="1"/>
</dbReference>
<feature type="transmembrane region" description="Helical" evidence="6">
    <location>
        <begin position="184"/>
        <end position="202"/>
    </location>
</feature>
<feature type="transmembrane region" description="Helical" evidence="6">
    <location>
        <begin position="122"/>
        <end position="140"/>
    </location>
</feature>
<dbReference type="SUPFAM" id="SSF103481">
    <property type="entry name" value="Multidrug resistance efflux transporter EmrE"/>
    <property type="match status" value="2"/>
</dbReference>
<dbReference type="GO" id="GO:0016020">
    <property type="term" value="C:membrane"/>
    <property type="evidence" value="ECO:0007669"/>
    <property type="project" value="UniProtKB-SubCell"/>
</dbReference>
<dbReference type="Pfam" id="PF00892">
    <property type="entry name" value="EamA"/>
    <property type="match status" value="2"/>
</dbReference>
<dbReference type="KEGG" id="bsen:DP114_33130"/>
<dbReference type="Gene3D" id="1.10.3730.20">
    <property type="match status" value="1"/>
</dbReference>
<evidence type="ECO:0000259" key="7">
    <source>
        <dbReference type="Pfam" id="PF00892"/>
    </source>
</evidence>
<dbReference type="Proteomes" id="UP000503129">
    <property type="component" value="Plasmid pBOCT1"/>
</dbReference>
<dbReference type="EMBL" id="CP030119">
    <property type="protein sequence ID" value="QDL12728.1"/>
    <property type="molecule type" value="Genomic_DNA"/>
</dbReference>
<feature type="transmembrane region" description="Helical" evidence="6">
    <location>
        <begin position="152"/>
        <end position="172"/>
    </location>
</feature>
<keyword evidence="9" id="KW-1185">Reference proteome</keyword>
<feature type="transmembrane region" description="Helical" evidence="6">
    <location>
        <begin position="6"/>
        <end position="26"/>
    </location>
</feature>
<name>A0A856MPQ3_9CYAN</name>
<dbReference type="AlphaFoldDB" id="A0A856MPQ3"/>
<keyword evidence="8" id="KW-0614">Plasmid</keyword>
<comment type="subcellular location">
    <subcellularLocation>
        <location evidence="1">Membrane</location>
        <topology evidence="1">Multi-pass membrane protein</topology>
    </subcellularLocation>
</comment>
<evidence type="ECO:0000256" key="6">
    <source>
        <dbReference type="SAM" id="Phobius"/>
    </source>
</evidence>
<evidence type="ECO:0000256" key="1">
    <source>
        <dbReference type="ARBA" id="ARBA00004141"/>
    </source>
</evidence>
<dbReference type="InterPro" id="IPR037185">
    <property type="entry name" value="EmrE-like"/>
</dbReference>
<feature type="transmembrane region" description="Helical" evidence="6">
    <location>
        <begin position="252"/>
        <end position="272"/>
    </location>
</feature>
<reference evidence="8 9" key="1">
    <citation type="submission" date="2018-06" db="EMBL/GenBank/DDBJ databases">
        <title>Comparative genomics of Brasilonema spp. strains.</title>
        <authorList>
            <person name="Alvarenga D.O."/>
            <person name="Fiore M.F."/>
            <person name="Varani A.M."/>
        </authorList>
    </citation>
    <scope>NUCLEOTIDE SEQUENCE [LARGE SCALE GENOMIC DNA]</scope>
    <source>
        <strain evidence="8 9">CENA114</strain>
        <plasmid evidence="9">pboct1</plasmid>
    </source>
</reference>
<dbReference type="InterPro" id="IPR000620">
    <property type="entry name" value="EamA_dom"/>
</dbReference>
<feature type="transmembrane region" description="Helical" evidence="6">
    <location>
        <begin position="279"/>
        <end position="296"/>
    </location>
</feature>
<dbReference type="InterPro" id="IPR050638">
    <property type="entry name" value="AA-Vitamin_Transporters"/>
</dbReference>
<feature type="transmembrane region" description="Helical" evidence="6">
    <location>
        <begin position="65"/>
        <end position="86"/>
    </location>
</feature>
<accession>A0A856MPQ3</accession>